<organism evidence="1 2">
    <name type="scientific">Eumeta variegata</name>
    <name type="common">Bagworm moth</name>
    <name type="synonym">Eumeta japonica</name>
    <dbReference type="NCBI Taxonomy" id="151549"/>
    <lineage>
        <taxon>Eukaryota</taxon>
        <taxon>Metazoa</taxon>
        <taxon>Ecdysozoa</taxon>
        <taxon>Arthropoda</taxon>
        <taxon>Hexapoda</taxon>
        <taxon>Insecta</taxon>
        <taxon>Pterygota</taxon>
        <taxon>Neoptera</taxon>
        <taxon>Endopterygota</taxon>
        <taxon>Lepidoptera</taxon>
        <taxon>Glossata</taxon>
        <taxon>Ditrysia</taxon>
        <taxon>Tineoidea</taxon>
        <taxon>Psychidae</taxon>
        <taxon>Oiketicinae</taxon>
        <taxon>Eumeta</taxon>
    </lineage>
</organism>
<reference evidence="1 2" key="1">
    <citation type="journal article" date="2019" name="Commun. Biol.">
        <title>The bagworm genome reveals a unique fibroin gene that provides high tensile strength.</title>
        <authorList>
            <person name="Kono N."/>
            <person name="Nakamura H."/>
            <person name="Ohtoshi R."/>
            <person name="Tomita M."/>
            <person name="Numata K."/>
            <person name="Arakawa K."/>
        </authorList>
    </citation>
    <scope>NUCLEOTIDE SEQUENCE [LARGE SCALE GENOMIC DNA]</scope>
</reference>
<accession>A0A4C1YCV6</accession>
<sequence>MCAWQCTYYASFSPLPRPFPGSREWIFSKMRKSTSTFESARSGAGWDPSYSKLLVDRKRFVSRVSPARVFITKISFTSGPARNKDSDRCGPAFLRRDIWVEFQTLIQCVSSRVRLIVGVSPALVFQNNAPRFGVSTNEDREMALRGLFRINGGVVTIARSPGVAAGRAGAIMSYFNYDSGIVPDFDAGRVLVFNPDPALGFDLDPVLNVVLVVDFDSGLCSIKTKCRLYKPLENALNHES</sequence>
<dbReference type="EMBL" id="BGZK01001147">
    <property type="protein sequence ID" value="GBP72479.1"/>
    <property type="molecule type" value="Genomic_DNA"/>
</dbReference>
<gene>
    <name evidence="1" type="ORF">EVAR_59293_1</name>
</gene>
<comment type="caution">
    <text evidence="1">The sequence shown here is derived from an EMBL/GenBank/DDBJ whole genome shotgun (WGS) entry which is preliminary data.</text>
</comment>
<evidence type="ECO:0000313" key="2">
    <source>
        <dbReference type="Proteomes" id="UP000299102"/>
    </source>
</evidence>
<proteinExistence type="predicted"/>
<keyword evidence="2" id="KW-1185">Reference proteome</keyword>
<evidence type="ECO:0000313" key="1">
    <source>
        <dbReference type="EMBL" id="GBP72479.1"/>
    </source>
</evidence>
<name>A0A4C1YCV6_EUMVA</name>
<dbReference type="AlphaFoldDB" id="A0A4C1YCV6"/>
<dbReference type="Proteomes" id="UP000299102">
    <property type="component" value="Unassembled WGS sequence"/>
</dbReference>
<protein>
    <submittedName>
        <fullName evidence="1">Uncharacterized protein</fullName>
    </submittedName>
</protein>